<sequence>METDDRSVKGLNLLYQLRERSTQSRGGEAAATDLELVLQISPAELRDLILFLTQLGYIEKSPQSMYGQTLYRLTPTGMRELIQGQQHGGKLTFPSGPAVHFQQTVHGTANTQVGSFNTMNVTLQSGATQDDLLKLLADLQAAVATLPSDEQEEAQDTLKRAEQAVKEGAFDKLKRYSGVLLDLGTKSVDFGTKVHDFLRLIGAV</sequence>
<dbReference type="RefSeq" id="WP_309859514.1">
    <property type="nucleotide sequence ID" value="NZ_JAVDQJ010000035.1"/>
</dbReference>
<dbReference type="EMBL" id="JAVDQK010000035">
    <property type="protein sequence ID" value="MDR6221461.1"/>
    <property type="molecule type" value="Genomic_DNA"/>
</dbReference>
<comment type="caution">
    <text evidence="1">The sequence shown here is derived from an EMBL/GenBank/DDBJ whole genome shotgun (WGS) entry which is preliminary data.</text>
</comment>
<evidence type="ECO:0000313" key="1">
    <source>
        <dbReference type="EMBL" id="MDR6221461.1"/>
    </source>
</evidence>
<accession>A0AAE3XI64</accession>
<dbReference type="Proteomes" id="UP001185331">
    <property type="component" value="Unassembled WGS sequence"/>
</dbReference>
<reference evidence="1" key="1">
    <citation type="submission" date="2023-07" db="EMBL/GenBank/DDBJ databases">
        <title>Sorghum-associated microbial communities from plants grown in Nebraska, USA.</title>
        <authorList>
            <person name="Schachtman D."/>
        </authorList>
    </citation>
    <scope>NUCLEOTIDE SEQUENCE</scope>
    <source>
        <strain evidence="1">BE330</strain>
    </source>
</reference>
<protein>
    <submittedName>
        <fullName evidence="1">Uncharacterized protein</fullName>
    </submittedName>
</protein>
<name>A0AAE3XI64_9DEIO</name>
<evidence type="ECO:0000313" key="2">
    <source>
        <dbReference type="Proteomes" id="UP001185331"/>
    </source>
</evidence>
<organism evidence="1 2">
    <name type="scientific">Deinococcus soli</name>
    <name type="common">ex Cha et al. 2016</name>
    <dbReference type="NCBI Taxonomy" id="1309411"/>
    <lineage>
        <taxon>Bacteria</taxon>
        <taxon>Thermotogati</taxon>
        <taxon>Deinococcota</taxon>
        <taxon>Deinococci</taxon>
        <taxon>Deinococcales</taxon>
        <taxon>Deinococcaceae</taxon>
        <taxon>Deinococcus</taxon>
    </lineage>
</organism>
<dbReference type="AlphaFoldDB" id="A0AAE3XI64"/>
<proteinExistence type="predicted"/>
<gene>
    <name evidence="1" type="ORF">J2Y00_005097</name>
</gene>